<comment type="caution">
    <text evidence="14">The sequence shown here is derived from an EMBL/GenBank/DDBJ whole genome shotgun (WGS) entry which is preliminary data.</text>
</comment>
<proteinExistence type="inferred from homology"/>
<evidence type="ECO:0000256" key="9">
    <source>
        <dbReference type="ARBA" id="ARBA00022932"/>
    </source>
</evidence>
<evidence type="ECO:0000313" key="14">
    <source>
        <dbReference type="EMBL" id="SDG08240.1"/>
    </source>
</evidence>
<evidence type="ECO:0000256" key="11">
    <source>
        <dbReference type="RuleBase" id="RU364063"/>
    </source>
</evidence>
<evidence type="ECO:0000256" key="10">
    <source>
        <dbReference type="ARBA" id="ARBA00049244"/>
    </source>
</evidence>
<dbReference type="NCBIfam" id="TIGR02397">
    <property type="entry name" value="dnaX_nterm"/>
    <property type="match status" value="1"/>
</dbReference>
<dbReference type="PANTHER" id="PTHR11669:SF0">
    <property type="entry name" value="PROTEIN STICHEL-LIKE 2"/>
    <property type="match status" value="1"/>
</dbReference>
<dbReference type="GO" id="GO:0009360">
    <property type="term" value="C:DNA polymerase III complex"/>
    <property type="evidence" value="ECO:0007669"/>
    <property type="project" value="InterPro"/>
</dbReference>
<dbReference type="FunFam" id="3.40.50.300:FF:000014">
    <property type="entry name" value="DNA polymerase III subunit gamma/tau"/>
    <property type="match status" value="1"/>
</dbReference>
<dbReference type="FunFam" id="1.10.8.60:FF:000013">
    <property type="entry name" value="DNA polymerase III subunit gamma/tau"/>
    <property type="match status" value="1"/>
</dbReference>
<dbReference type="GO" id="GO:0003677">
    <property type="term" value="F:DNA binding"/>
    <property type="evidence" value="ECO:0007669"/>
    <property type="project" value="InterPro"/>
</dbReference>
<dbReference type="InterPro" id="IPR050238">
    <property type="entry name" value="DNA_Rep/Repair_Clamp_Loader"/>
</dbReference>
<evidence type="ECO:0000313" key="15">
    <source>
        <dbReference type="Proteomes" id="UP000198615"/>
    </source>
</evidence>
<comment type="subunit">
    <text evidence="11">DNA polymerase III contains a core (composed of alpha, epsilon and theta chains) that associates with a tau subunit. This core dimerizes to form the POLIII' complex. PolIII' associates with the gamma complex (composed of gamma, delta, delta', psi and chi chains) and with the beta chain to form the complete DNA polymerase III complex.</text>
</comment>
<keyword evidence="7" id="KW-0862">Zinc</keyword>
<evidence type="ECO:0000256" key="4">
    <source>
        <dbReference type="ARBA" id="ARBA00022705"/>
    </source>
</evidence>
<dbReference type="InterPro" id="IPR045085">
    <property type="entry name" value="HLD_clamp_pol_III_gamma_tau"/>
</dbReference>
<evidence type="ECO:0000256" key="5">
    <source>
        <dbReference type="ARBA" id="ARBA00022723"/>
    </source>
</evidence>
<evidence type="ECO:0000256" key="12">
    <source>
        <dbReference type="SAM" id="MobiDB-lite"/>
    </source>
</evidence>
<comment type="similarity">
    <text evidence="1 11">Belongs to the DnaX/STICHEL family.</text>
</comment>
<keyword evidence="2 11" id="KW-0808">Transferase</keyword>
<reference evidence="14 15" key="1">
    <citation type="submission" date="2016-10" db="EMBL/GenBank/DDBJ databases">
        <authorList>
            <person name="Varghese N."/>
            <person name="Submissions S."/>
        </authorList>
    </citation>
    <scope>NUCLEOTIDE SEQUENCE [LARGE SCALE GENOMIC DNA]</scope>
    <source>
        <strain evidence="14 15">DSM 18839</strain>
    </source>
</reference>
<evidence type="ECO:0000256" key="6">
    <source>
        <dbReference type="ARBA" id="ARBA00022741"/>
    </source>
</evidence>
<feature type="compositionally biased region" description="Low complexity" evidence="12">
    <location>
        <begin position="401"/>
        <end position="434"/>
    </location>
</feature>
<dbReference type="CDD" id="cd18137">
    <property type="entry name" value="HLD_clamp_pol_III_gamma_tau"/>
    <property type="match status" value="1"/>
</dbReference>
<comment type="function">
    <text evidence="11">DNA polymerase III is a complex, multichain enzyme responsible for most of the replicative synthesis in bacteria. This DNA polymerase also exhibits 3' to 5' exonuclease activity.</text>
</comment>
<feature type="region of interest" description="Disordered" evidence="12">
    <location>
        <begin position="401"/>
        <end position="504"/>
    </location>
</feature>
<keyword evidence="4 11" id="KW-0235">DNA replication</keyword>
<dbReference type="CDD" id="cd00009">
    <property type="entry name" value="AAA"/>
    <property type="match status" value="1"/>
</dbReference>
<evidence type="ECO:0000256" key="2">
    <source>
        <dbReference type="ARBA" id="ARBA00022679"/>
    </source>
</evidence>
<evidence type="ECO:0000256" key="7">
    <source>
        <dbReference type="ARBA" id="ARBA00022833"/>
    </source>
</evidence>
<dbReference type="Gene3D" id="1.10.8.60">
    <property type="match status" value="1"/>
</dbReference>
<dbReference type="FunFam" id="1.20.272.10:FF:000003">
    <property type="entry name" value="DNA polymerase III subunit gamma/tau"/>
    <property type="match status" value="1"/>
</dbReference>
<dbReference type="Gene3D" id="1.20.272.10">
    <property type="match status" value="1"/>
</dbReference>
<accession>A0A8G2EX57</accession>
<dbReference type="Pfam" id="PF22608">
    <property type="entry name" value="DNAX_ATPase_lid"/>
    <property type="match status" value="1"/>
</dbReference>
<dbReference type="InterPro" id="IPR022107">
    <property type="entry name" value="DNA_pol_III_gamma/tau_C"/>
</dbReference>
<dbReference type="InterPro" id="IPR008921">
    <property type="entry name" value="DNA_pol3_clamp-load_cplx_C"/>
</dbReference>
<keyword evidence="5" id="KW-0479">Metal-binding</keyword>
<dbReference type="Gene3D" id="3.40.50.300">
    <property type="entry name" value="P-loop containing nucleotide triphosphate hydrolases"/>
    <property type="match status" value="1"/>
</dbReference>
<dbReference type="Pfam" id="PF13177">
    <property type="entry name" value="DNA_pol3_delta2"/>
    <property type="match status" value="1"/>
</dbReference>
<dbReference type="EMBL" id="FNBW01000010">
    <property type="protein sequence ID" value="SDG08240.1"/>
    <property type="molecule type" value="Genomic_DNA"/>
</dbReference>
<dbReference type="GO" id="GO:0006261">
    <property type="term" value="P:DNA-templated DNA replication"/>
    <property type="evidence" value="ECO:0007669"/>
    <property type="project" value="TreeGrafter"/>
</dbReference>
<dbReference type="SUPFAM" id="SSF52540">
    <property type="entry name" value="P-loop containing nucleoside triphosphate hydrolases"/>
    <property type="match status" value="1"/>
</dbReference>
<keyword evidence="15" id="KW-1185">Reference proteome</keyword>
<dbReference type="Proteomes" id="UP000198615">
    <property type="component" value="Unassembled WGS sequence"/>
</dbReference>
<feature type="compositionally biased region" description="Acidic residues" evidence="12">
    <location>
        <begin position="489"/>
        <end position="503"/>
    </location>
</feature>
<comment type="catalytic activity">
    <reaction evidence="10 11">
        <text>DNA(n) + a 2'-deoxyribonucleoside 5'-triphosphate = DNA(n+1) + diphosphate</text>
        <dbReference type="Rhea" id="RHEA:22508"/>
        <dbReference type="Rhea" id="RHEA-COMP:17339"/>
        <dbReference type="Rhea" id="RHEA-COMP:17340"/>
        <dbReference type="ChEBI" id="CHEBI:33019"/>
        <dbReference type="ChEBI" id="CHEBI:61560"/>
        <dbReference type="ChEBI" id="CHEBI:173112"/>
        <dbReference type="EC" id="2.7.7.7"/>
    </reaction>
</comment>
<dbReference type="InterPro" id="IPR027417">
    <property type="entry name" value="P-loop_NTPase"/>
</dbReference>
<dbReference type="GO" id="GO:0005524">
    <property type="term" value="F:ATP binding"/>
    <property type="evidence" value="ECO:0007669"/>
    <property type="project" value="UniProtKB-KW"/>
</dbReference>
<dbReference type="EC" id="2.7.7.7" evidence="11"/>
<dbReference type="InterPro" id="IPR003593">
    <property type="entry name" value="AAA+_ATPase"/>
</dbReference>
<feature type="compositionally biased region" description="Pro residues" evidence="12">
    <location>
        <begin position="435"/>
        <end position="450"/>
    </location>
</feature>
<dbReference type="SUPFAM" id="SSF48019">
    <property type="entry name" value="post-AAA+ oligomerization domain-like"/>
    <property type="match status" value="1"/>
</dbReference>
<keyword evidence="6 11" id="KW-0547">Nucleotide-binding</keyword>
<evidence type="ECO:0000259" key="13">
    <source>
        <dbReference type="SMART" id="SM00382"/>
    </source>
</evidence>
<dbReference type="Pfam" id="PF12362">
    <property type="entry name" value="DUF3646"/>
    <property type="match status" value="1"/>
</dbReference>
<sequence>MNDAPPSAQDAAPSEYRVLARKYRPQTFDDLKGQDALVRTLRNAFEQNRVHHAFVLTGVRGVGKTTTARIIAKGLNCIGPDGQGGPTMKPCGVCDNCRAIAEDRHVDVLEMDAASHTGVDDVRELIENVRYRPVAGRYKVYIVDEVHMLSKNAFNALLKTLEEPPEHAKFIFATTEIRKVPITVLSRCQRFDLRRIDIALLVELFERVCRDEGVEAEAEALRLVARAADGSARDGLSILDQAIALASGPVTVEGVRDMLGLVDRVRIYDLFEAVMAGRIADGLTVLSELYDGGADPVVVIQDLMELTHAITRMKAAPQAAGANDLGESERERGKALAETLAVPSLTRTWQMLAKGLGEVQTAPVPIAAAEMVLIRVAHSADMPDPADLVRMLTDGAALPAGGAAPSAPAPAAAGPSASVAPPSMPAATAATVAAAPPPAASPQMAPAPDPVPDHVSSDYGMAADPGGDFDGPGYADDGVPDFVTAGPPPEDDEGPAGDPDDALDPVPTDFAGVAELAFRRGEAILGATLTNKVHPVAVEPGRLELRPQKGVDSRLIGLLAGHLQRWTGRDWTVEISDQEGGPTLREQKAAQKAAVQAELAAHPVVAKVLELFPGAEIDTVVELAAPEPEAADLQSDMSPDPLRAGQANEA</sequence>
<dbReference type="GO" id="GO:0003887">
    <property type="term" value="F:DNA-directed DNA polymerase activity"/>
    <property type="evidence" value="ECO:0007669"/>
    <property type="project" value="UniProtKB-KW"/>
</dbReference>
<dbReference type="InterPro" id="IPR012763">
    <property type="entry name" value="DNA_pol_III_sug/sutau_N"/>
</dbReference>
<evidence type="ECO:0000256" key="1">
    <source>
        <dbReference type="ARBA" id="ARBA00006360"/>
    </source>
</evidence>
<dbReference type="NCBIfam" id="NF004046">
    <property type="entry name" value="PRK05563.1"/>
    <property type="match status" value="1"/>
</dbReference>
<feature type="compositionally biased region" description="Low complexity" evidence="12">
    <location>
        <begin position="462"/>
        <end position="477"/>
    </location>
</feature>
<feature type="domain" description="AAA+ ATPase" evidence="13">
    <location>
        <begin position="50"/>
        <end position="197"/>
    </location>
</feature>
<dbReference type="OrthoDB" id="9810148at2"/>
<dbReference type="SMART" id="SM00382">
    <property type="entry name" value="AAA"/>
    <property type="match status" value="1"/>
</dbReference>
<evidence type="ECO:0000256" key="3">
    <source>
        <dbReference type="ARBA" id="ARBA00022695"/>
    </source>
</evidence>
<dbReference type="Pfam" id="PF12169">
    <property type="entry name" value="DNA_pol3_gamma3"/>
    <property type="match status" value="1"/>
</dbReference>
<dbReference type="RefSeq" id="WP_093151892.1">
    <property type="nucleotide sequence ID" value="NZ_FNBW01000010.1"/>
</dbReference>
<feature type="region of interest" description="Disordered" evidence="12">
    <location>
        <begin position="627"/>
        <end position="650"/>
    </location>
</feature>
<keyword evidence="3 11" id="KW-0548">Nucleotidyltransferase</keyword>
<organism evidence="14 15">
    <name type="scientific">Thalassobaculum litoreum DSM 18839</name>
    <dbReference type="NCBI Taxonomy" id="1123362"/>
    <lineage>
        <taxon>Bacteria</taxon>
        <taxon>Pseudomonadati</taxon>
        <taxon>Pseudomonadota</taxon>
        <taxon>Alphaproteobacteria</taxon>
        <taxon>Rhodospirillales</taxon>
        <taxon>Thalassobaculaceae</taxon>
        <taxon>Thalassobaculum</taxon>
    </lineage>
</organism>
<keyword evidence="8 11" id="KW-0067">ATP-binding</keyword>
<dbReference type="NCBIfam" id="NF006585">
    <property type="entry name" value="PRK09111.1"/>
    <property type="match status" value="1"/>
</dbReference>
<gene>
    <name evidence="11" type="primary">dnaX</name>
    <name evidence="14" type="ORF">SAMN05660686_03282</name>
</gene>
<keyword evidence="9 11" id="KW-0239">DNA-directed DNA polymerase</keyword>
<name>A0A8G2EX57_9PROT</name>
<dbReference type="GO" id="GO:0046872">
    <property type="term" value="F:metal ion binding"/>
    <property type="evidence" value="ECO:0007669"/>
    <property type="project" value="UniProtKB-KW"/>
</dbReference>
<dbReference type="InterPro" id="IPR022754">
    <property type="entry name" value="DNA_pol_III_gamma-3"/>
</dbReference>
<evidence type="ECO:0000256" key="8">
    <source>
        <dbReference type="ARBA" id="ARBA00022840"/>
    </source>
</evidence>
<protein>
    <recommendedName>
        <fullName evidence="11">DNA polymerase III subunit gamma/tau</fullName>
        <ecNumber evidence="11">2.7.7.7</ecNumber>
    </recommendedName>
</protein>
<dbReference type="PANTHER" id="PTHR11669">
    <property type="entry name" value="REPLICATION FACTOR C / DNA POLYMERASE III GAMMA-TAU SUBUNIT"/>
    <property type="match status" value="1"/>
</dbReference>
<dbReference type="AlphaFoldDB" id="A0A8G2EX57"/>